<dbReference type="PANTHER" id="PTHR33603">
    <property type="entry name" value="METHYLTRANSFERASE"/>
    <property type="match status" value="1"/>
</dbReference>
<comment type="subunit">
    <text evidence="5">Homodimer.</text>
</comment>
<evidence type="ECO:0000256" key="5">
    <source>
        <dbReference type="HAMAP-Rule" id="MF_00658"/>
    </source>
</evidence>
<evidence type="ECO:0000256" key="3">
    <source>
        <dbReference type="ARBA" id="ARBA00022691"/>
    </source>
</evidence>
<keyword evidence="3 5" id="KW-0949">S-adenosyl-L-methionine</keyword>
<sequence length="157" mass="17732">MRVQVLALGTRMPRWVQEAVAEYSARIPPPLRPMWQSLPLASRRPGGSVARWRAEEGRRLQAATPQGAEVIALDVRGRALGSEELAQRLEDWRERGQDLVFWIGGPDGLDPGLAPSWRWSLSPLTLAHPVVRVVLAEQWYRAWSIQAGLPYHRGEKE</sequence>
<feature type="binding site" evidence="5">
    <location>
        <position position="73"/>
    </location>
    <ligand>
        <name>S-adenosyl-L-methionine</name>
        <dbReference type="ChEBI" id="CHEBI:59789"/>
    </ligand>
</feature>
<dbReference type="EC" id="2.1.1.177" evidence="5"/>
<keyword evidence="5" id="KW-0963">Cytoplasm</keyword>
<accession>A0A1E7YMY4</accession>
<proteinExistence type="inferred from homology"/>
<reference evidence="6 7" key="1">
    <citation type="submission" date="2016-06" db="EMBL/GenBank/DDBJ databases">
        <title>Gene turnover analysis identifies the evolutionary adaptation of the extremophile Acidithiobacillus caldus.</title>
        <authorList>
            <person name="Zhang X."/>
        </authorList>
    </citation>
    <scope>NUCLEOTIDE SEQUENCE [LARGE SCALE GENOMIC DNA]</scope>
    <source>
        <strain evidence="6 7">DX</strain>
    </source>
</reference>
<comment type="caution">
    <text evidence="6">The sequence shown here is derived from an EMBL/GenBank/DDBJ whole genome shotgun (WGS) entry which is preliminary data.</text>
</comment>
<dbReference type="GO" id="GO:0005737">
    <property type="term" value="C:cytoplasm"/>
    <property type="evidence" value="ECO:0007669"/>
    <property type="project" value="UniProtKB-SubCell"/>
</dbReference>
<name>A0A1E7YMY4_9PROT</name>
<dbReference type="CDD" id="cd18081">
    <property type="entry name" value="RlmH-like"/>
    <property type="match status" value="1"/>
</dbReference>
<evidence type="ECO:0000256" key="1">
    <source>
        <dbReference type="ARBA" id="ARBA00022603"/>
    </source>
</evidence>
<dbReference type="InterPro" id="IPR029026">
    <property type="entry name" value="tRNA_m1G_MTases_N"/>
</dbReference>
<feature type="binding site" evidence="5">
    <location>
        <position position="104"/>
    </location>
    <ligand>
        <name>S-adenosyl-L-methionine</name>
        <dbReference type="ChEBI" id="CHEBI:59789"/>
    </ligand>
</feature>
<comment type="function">
    <text evidence="5">Specifically methylates the pseudouridine at position 1915 (m3Psi1915) in 23S rRNA.</text>
</comment>
<feature type="binding site" evidence="5">
    <location>
        <begin position="121"/>
        <end position="126"/>
    </location>
    <ligand>
        <name>S-adenosyl-L-methionine</name>
        <dbReference type="ChEBI" id="CHEBI:59789"/>
    </ligand>
</feature>
<evidence type="ECO:0000313" key="6">
    <source>
        <dbReference type="EMBL" id="OFC35737.1"/>
    </source>
</evidence>
<gene>
    <name evidence="5" type="primary">rlmH</name>
    <name evidence="6" type="ORF">BAE27_07270</name>
</gene>
<dbReference type="AlphaFoldDB" id="A0A1E7YMY4"/>
<dbReference type="Proteomes" id="UP000175616">
    <property type="component" value="Unassembled WGS sequence"/>
</dbReference>
<comment type="subcellular location">
    <subcellularLocation>
        <location evidence="5">Cytoplasm</location>
    </subcellularLocation>
</comment>
<dbReference type="NCBIfam" id="NF000986">
    <property type="entry name" value="PRK00103.1-4"/>
    <property type="match status" value="1"/>
</dbReference>
<keyword evidence="1 5" id="KW-0489">Methyltransferase</keyword>
<dbReference type="Pfam" id="PF02590">
    <property type="entry name" value="SPOUT_MTase"/>
    <property type="match status" value="1"/>
</dbReference>
<dbReference type="SUPFAM" id="SSF75217">
    <property type="entry name" value="alpha/beta knot"/>
    <property type="match status" value="1"/>
</dbReference>
<comment type="catalytic activity">
    <reaction evidence="5">
        <text>pseudouridine(1915) in 23S rRNA + S-adenosyl-L-methionine = N(3)-methylpseudouridine(1915) in 23S rRNA + S-adenosyl-L-homocysteine + H(+)</text>
        <dbReference type="Rhea" id="RHEA:42752"/>
        <dbReference type="Rhea" id="RHEA-COMP:10221"/>
        <dbReference type="Rhea" id="RHEA-COMP:10222"/>
        <dbReference type="ChEBI" id="CHEBI:15378"/>
        <dbReference type="ChEBI" id="CHEBI:57856"/>
        <dbReference type="ChEBI" id="CHEBI:59789"/>
        <dbReference type="ChEBI" id="CHEBI:65314"/>
        <dbReference type="ChEBI" id="CHEBI:74486"/>
        <dbReference type="EC" id="2.1.1.177"/>
    </reaction>
</comment>
<dbReference type="InterPro" id="IPR029028">
    <property type="entry name" value="Alpha/beta_knot_MTases"/>
</dbReference>
<dbReference type="Gene3D" id="3.40.1280.10">
    <property type="match status" value="1"/>
</dbReference>
<dbReference type="InterPro" id="IPR003742">
    <property type="entry name" value="RlmH-like"/>
</dbReference>
<organism evidence="6 7">
    <name type="scientific">Acidithiobacillus caldus</name>
    <dbReference type="NCBI Taxonomy" id="33059"/>
    <lineage>
        <taxon>Bacteria</taxon>
        <taxon>Pseudomonadati</taxon>
        <taxon>Pseudomonadota</taxon>
        <taxon>Acidithiobacillia</taxon>
        <taxon>Acidithiobacillales</taxon>
        <taxon>Acidithiobacillaceae</taxon>
        <taxon>Acidithiobacillus</taxon>
    </lineage>
</organism>
<protein>
    <recommendedName>
        <fullName evidence="5">Ribosomal RNA large subunit methyltransferase H</fullName>
        <ecNumber evidence="5">2.1.1.177</ecNumber>
    </recommendedName>
    <alternativeName>
        <fullName evidence="5">23S rRNA (pseudouridine1915-N3)-methyltransferase</fullName>
    </alternativeName>
    <alternativeName>
        <fullName evidence="5">23S rRNA m3Psi1915 methyltransferase</fullName>
    </alternativeName>
    <alternativeName>
        <fullName evidence="5">rRNA (pseudouridine-N3-)-methyltransferase RlmH</fullName>
    </alternativeName>
</protein>
<dbReference type="RefSeq" id="WP_070114258.1">
    <property type="nucleotide sequence ID" value="NZ_CP133598.1"/>
</dbReference>
<evidence type="ECO:0000256" key="4">
    <source>
        <dbReference type="ARBA" id="ARBA00038303"/>
    </source>
</evidence>
<keyword evidence="5" id="KW-0698">rRNA processing</keyword>
<evidence type="ECO:0000256" key="2">
    <source>
        <dbReference type="ARBA" id="ARBA00022679"/>
    </source>
</evidence>
<dbReference type="GO" id="GO:0070038">
    <property type="term" value="F:rRNA (pseudouridine-N3-)-methyltransferase activity"/>
    <property type="evidence" value="ECO:0007669"/>
    <property type="project" value="UniProtKB-UniRule"/>
</dbReference>
<dbReference type="PIRSF" id="PIRSF004505">
    <property type="entry name" value="MT_bac"/>
    <property type="match status" value="1"/>
</dbReference>
<comment type="similarity">
    <text evidence="4 5">Belongs to the RNA methyltransferase RlmH family.</text>
</comment>
<dbReference type="EMBL" id="LZYE01000190">
    <property type="protein sequence ID" value="OFC35737.1"/>
    <property type="molecule type" value="Genomic_DNA"/>
</dbReference>
<keyword evidence="2 5" id="KW-0808">Transferase</keyword>
<evidence type="ECO:0000313" key="7">
    <source>
        <dbReference type="Proteomes" id="UP000175616"/>
    </source>
</evidence>
<dbReference type="PANTHER" id="PTHR33603:SF1">
    <property type="entry name" value="RIBOSOMAL RNA LARGE SUBUNIT METHYLTRANSFERASE H"/>
    <property type="match status" value="1"/>
</dbReference>
<dbReference type="HAMAP" id="MF_00658">
    <property type="entry name" value="23SrRNA_methyltr_H"/>
    <property type="match status" value="1"/>
</dbReference>